<feature type="transmembrane region" description="Helical" evidence="1">
    <location>
        <begin position="7"/>
        <end position="28"/>
    </location>
</feature>
<sequence length="68" mass="7791">MKEVHKALNYFGVMCVFMFSLGFIFRWVLRDVIALDQLLGLGIGIIILITVFLVKRYSKESHTSGNLK</sequence>
<keyword evidence="1" id="KW-0472">Membrane</keyword>
<reference evidence="2" key="1">
    <citation type="submission" date="2017-09" db="EMBL/GenBank/DDBJ databases">
        <title>Large-scale bioinformatics analysis of Bacillus genomes uncovers conserved roles of natural products in bacterial physiology.</title>
        <authorList>
            <consortium name="Agbiome Team Llc"/>
            <person name="Bleich R.M."/>
            <person name="Kirk G.J."/>
            <person name="Santa Maria K.C."/>
            <person name="Allen S.E."/>
            <person name="Farag S."/>
            <person name="Shank E.A."/>
            <person name="Bowers A."/>
        </authorList>
    </citation>
    <scope>NUCLEOTIDE SEQUENCE</scope>
    <source>
        <strain evidence="2">AFS005430</strain>
    </source>
</reference>
<organism evidence="2">
    <name type="scientific">Bacillus toyonensis</name>
    <dbReference type="NCBI Taxonomy" id="155322"/>
    <lineage>
        <taxon>Bacteria</taxon>
        <taxon>Bacillati</taxon>
        <taxon>Bacillota</taxon>
        <taxon>Bacilli</taxon>
        <taxon>Bacillales</taxon>
        <taxon>Bacillaceae</taxon>
        <taxon>Bacillus</taxon>
        <taxon>Bacillus cereus group</taxon>
    </lineage>
</organism>
<dbReference type="AlphaFoldDB" id="A0AB73QWT5"/>
<dbReference type="RefSeq" id="WP_097955236.1">
    <property type="nucleotide sequence ID" value="NZ_NUCC01000084.1"/>
</dbReference>
<evidence type="ECO:0000313" key="2">
    <source>
        <dbReference type="EMBL" id="PEI82459.1"/>
    </source>
</evidence>
<dbReference type="EMBL" id="NUEH01000076">
    <property type="protein sequence ID" value="PEI82459.1"/>
    <property type="molecule type" value="Genomic_DNA"/>
</dbReference>
<keyword evidence="1" id="KW-0812">Transmembrane</keyword>
<dbReference type="Proteomes" id="UP000220969">
    <property type="component" value="Unassembled WGS sequence"/>
</dbReference>
<protein>
    <recommendedName>
        <fullName evidence="3">Group-specific protein</fullName>
    </recommendedName>
</protein>
<evidence type="ECO:0008006" key="3">
    <source>
        <dbReference type="Google" id="ProtNLM"/>
    </source>
</evidence>
<proteinExistence type="predicted"/>
<evidence type="ECO:0000256" key="1">
    <source>
        <dbReference type="SAM" id="Phobius"/>
    </source>
</evidence>
<feature type="transmembrane region" description="Helical" evidence="1">
    <location>
        <begin position="34"/>
        <end position="54"/>
    </location>
</feature>
<comment type="caution">
    <text evidence="2">The sequence shown here is derived from an EMBL/GenBank/DDBJ whole genome shotgun (WGS) entry which is preliminary data.</text>
</comment>
<gene>
    <name evidence="2" type="ORF">CN678_28460</name>
</gene>
<name>A0AB73QWT5_9BACI</name>
<accession>A0AB73QWT5</accession>
<keyword evidence="1" id="KW-1133">Transmembrane helix</keyword>